<comment type="subcellular location">
    <subcellularLocation>
        <location evidence="8">Cell membrane</location>
        <topology evidence="8">Multi-pass membrane protein</topology>
    </subcellularLocation>
    <subcellularLocation>
        <location evidence="1">Membrane</location>
        <topology evidence="1">Multi-pass membrane protein</topology>
    </subcellularLocation>
</comment>
<dbReference type="Gene3D" id="1.10.3430.10">
    <property type="entry name" value="Ammonium transporter AmtB like domains"/>
    <property type="match status" value="1"/>
</dbReference>
<dbReference type="NCBIfam" id="TIGR00836">
    <property type="entry name" value="amt"/>
    <property type="match status" value="1"/>
</dbReference>
<feature type="transmembrane region" description="Helical" evidence="8">
    <location>
        <begin position="230"/>
        <end position="251"/>
    </location>
</feature>
<keyword evidence="4 8" id="KW-0812">Transmembrane</keyword>
<evidence type="ECO:0000256" key="6">
    <source>
        <dbReference type="ARBA" id="ARBA00023136"/>
    </source>
</evidence>
<feature type="transmembrane region" description="Helical" evidence="8">
    <location>
        <begin position="165"/>
        <end position="186"/>
    </location>
</feature>
<feature type="transmembrane region" description="Helical" evidence="8">
    <location>
        <begin position="349"/>
        <end position="374"/>
    </location>
</feature>
<feature type="transmembrane region" description="Helical" evidence="8">
    <location>
        <begin position="198"/>
        <end position="218"/>
    </location>
</feature>
<feature type="transmembrane region" description="Helical" evidence="8">
    <location>
        <begin position="287"/>
        <end position="304"/>
    </location>
</feature>
<dbReference type="PROSITE" id="PS01219">
    <property type="entry name" value="AMMONIUM_TRANSP"/>
    <property type="match status" value="1"/>
</dbReference>
<evidence type="ECO:0000256" key="3">
    <source>
        <dbReference type="ARBA" id="ARBA00022448"/>
    </source>
</evidence>
<evidence type="ECO:0000256" key="8">
    <source>
        <dbReference type="RuleBase" id="RU362002"/>
    </source>
</evidence>
<accession>A0ABP9WV97</accession>
<dbReference type="SUPFAM" id="SSF111352">
    <property type="entry name" value="Ammonium transporter"/>
    <property type="match status" value="1"/>
</dbReference>
<evidence type="ECO:0000256" key="4">
    <source>
        <dbReference type="ARBA" id="ARBA00022692"/>
    </source>
</evidence>
<name>A0ABP9WV97_9GAMM</name>
<feature type="transmembrane region" description="Helical" evidence="8">
    <location>
        <begin position="12"/>
        <end position="31"/>
    </location>
</feature>
<keyword evidence="3 8" id="KW-0813">Transport</keyword>
<organism evidence="10 11">
    <name type="scientific">Microbulbifer aestuariivivens</name>
    <dbReference type="NCBI Taxonomy" id="1908308"/>
    <lineage>
        <taxon>Bacteria</taxon>
        <taxon>Pseudomonadati</taxon>
        <taxon>Pseudomonadota</taxon>
        <taxon>Gammaproteobacteria</taxon>
        <taxon>Cellvibrionales</taxon>
        <taxon>Microbulbiferaceae</taxon>
        <taxon>Microbulbifer</taxon>
    </lineage>
</organism>
<reference evidence="10 11" key="1">
    <citation type="submission" date="2024-02" db="EMBL/GenBank/DDBJ databases">
        <title>Microbulbifer aestuariivivens NBRC 112533.</title>
        <authorList>
            <person name="Ichikawa N."/>
            <person name="Katano-Makiyama Y."/>
            <person name="Hidaka K."/>
        </authorList>
    </citation>
    <scope>NUCLEOTIDE SEQUENCE [LARGE SCALE GENOMIC DNA]</scope>
    <source>
        <strain evidence="10 11">NBRC 112533</strain>
    </source>
</reference>
<evidence type="ECO:0000256" key="7">
    <source>
        <dbReference type="ARBA" id="ARBA00023177"/>
    </source>
</evidence>
<keyword evidence="11" id="KW-1185">Reference proteome</keyword>
<dbReference type="EMBL" id="BAABRT010000025">
    <property type="protein sequence ID" value="GAA5526045.1"/>
    <property type="molecule type" value="Genomic_DNA"/>
</dbReference>
<dbReference type="InterPro" id="IPR024041">
    <property type="entry name" value="NH4_transpt_AmtB-like_dom"/>
</dbReference>
<dbReference type="Pfam" id="PF00909">
    <property type="entry name" value="Ammonium_transp"/>
    <property type="match status" value="1"/>
</dbReference>
<keyword evidence="6 8" id="KW-0472">Membrane</keyword>
<evidence type="ECO:0000259" key="9">
    <source>
        <dbReference type="Pfam" id="PF00909"/>
    </source>
</evidence>
<dbReference type="PANTHER" id="PTHR43029:SF10">
    <property type="entry name" value="AMMONIUM TRANSPORTER MEP2"/>
    <property type="match status" value="1"/>
</dbReference>
<comment type="caution">
    <text evidence="10">The sequence shown here is derived from an EMBL/GenBank/DDBJ whole genome shotgun (WGS) entry which is preliminary data.</text>
</comment>
<comment type="similarity">
    <text evidence="2 8">Belongs to the ammonia transporter channel (TC 1.A.11.2) family.</text>
</comment>
<keyword evidence="7 8" id="KW-0924">Ammonia transport</keyword>
<feature type="transmembrane region" description="Helical" evidence="8">
    <location>
        <begin position="101"/>
        <end position="120"/>
    </location>
</feature>
<feature type="transmembrane region" description="Helical" evidence="8">
    <location>
        <begin position="316"/>
        <end position="337"/>
    </location>
</feature>
<keyword evidence="5 8" id="KW-1133">Transmembrane helix</keyword>
<dbReference type="InterPro" id="IPR001905">
    <property type="entry name" value="Ammonium_transpt"/>
</dbReference>
<evidence type="ECO:0000256" key="2">
    <source>
        <dbReference type="ARBA" id="ARBA00005887"/>
    </source>
</evidence>
<dbReference type="PANTHER" id="PTHR43029">
    <property type="entry name" value="AMMONIUM TRANSPORTER MEP2"/>
    <property type="match status" value="1"/>
</dbReference>
<evidence type="ECO:0000256" key="5">
    <source>
        <dbReference type="ARBA" id="ARBA00022989"/>
    </source>
</evidence>
<proteinExistence type="inferred from homology"/>
<dbReference type="RefSeq" id="WP_345552193.1">
    <property type="nucleotide sequence ID" value="NZ_BAABRT010000025.1"/>
</dbReference>
<evidence type="ECO:0000313" key="10">
    <source>
        <dbReference type="EMBL" id="GAA5526045.1"/>
    </source>
</evidence>
<dbReference type="InterPro" id="IPR029020">
    <property type="entry name" value="Ammonium/urea_transptr"/>
</dbReference>
<protein>
    <recommendedName>
        <fullName evidence="8">Ammonium transporter</fullName>
    </recommendedName>
</protein>
<sequence length="401" mass="43101">MDKMFNSGDTGFVMVCTALVLLMTPALAFFYGGMVRRRDVLSIMMQTFVCMGLVAMIWLYVGFSLVFGADLAGIIGNPLTYFALSDVGSAPNPNYGPTVPFILFFAYQMMFAIIAPGLITGSFVSRFKMTPYILYVIFWTLLIYAPIAHWVWGGGFLQKLGVVDFAGGIVIHLTAGISALTTAYFIGARAEDEKPQQASNIPLIAIGSGLLWFGWFGFNSGGAYAADDLAAYAFANTTLAASAALLTWLFWQWRDDSKPSFTGILVGSVAGLATITPAAGYVEPWSAPIFGVVGATACYFARGIQRLLKVDDALEVFRAHGVGGITGALLIGIFARSGVDKVSAGVHQFGVQLLAVIIVAIYTALITWLILFVINKFISIRPSSNQEALGLDSELLDEENS</sequence>
<feature type="domain" description="Ammonium transporter AmtB-like" evidence="9">
    <location>
        <begin position="12"/>
        <end position="398"/>
    </location>
</feature>
<feature type="transmembrane region" description="Helical" evidence="8">
    <location>
        <begin position="263"/>
        <end position="281"/>
    </location>
</feature>
<dbReference type="Proteomes" id="UP001408594">
    <property type="component" value="Unassembled WGS sequence"/>
</dbReference>
<evidence type="ECO:0000256" key="1">
    <source>
        <dbReference type="ARBA" id="ARBA00004141"/>
    </source>
</evidence>
<dbReference type="InterPro" id="IPR018047">
    <property type="entry name" value="Ammonium_transpt_CS"/>
</dbReference>
<feature type="transmembrane region" description="Helical" evidence="8">
    <location>
        <begin position="132"/>
        <end position="153"/>
    </location>
</feature>
<gene>
    <name evidence="10" type="primary">amt</name>
    <name evidence="10" type="ORF">Maes01_02634</name>
</gene>
<evidence type="ECO:0000313" key="11">
    <source>
        <dbReference type="Proteomes" id="UP001408594"/>
    </source>
</evidence>